<proteinExistence type="predicted"/>
<organism evidence="2">
    <name type="scientific">marine metagenome</name>
    <dbReference type="NCBI Taxonomy" id="408172"/>
    <lineage>
        <taxon>unclassified sequences</taxon>
        <taxon>metagenomes</taxon>
        <taxon>ecological metagenomes</taxon>
    </lineage>
</organism>
<dbReference type="InterPro" id="IPR003741">
    <property type="entry name" value="LUD_dom"/>
</dbReference>
<evidence type="ECO:0000313" key="2">
    <source>
        <dbReference type="EMBL" id="SVB06826.1"/>
    </source>
</evidence>
<dbReference type="InterPro" id="IPR024185">
    <property type="entry name" value="FTHF_cligase-like_sf"/>
</dbReference>
<dbReference type="EMBL" id="UINC01027494">
    <property type="protein sequence ID" value="SVB06826.1"/>
    <property type="molecule type" value="Genomic_DNA"/>
</dbReference>
<gene>
    <name evidence="2" type="ORF">METZ01_LOCUS159680</name>
</gene>
<sequence length="216" mass="23579">MHNTEHRQGLIMAQDSLRPLASETSILKTIESLTQRNINALVVGSTDEALRLLVTLVPSGSEVYCGTSETLDSIGFPEYIHNNPDYRSLDREFQSESEPQNKLELRRLSSTSEYYIGSVQAISETGEVVVASSSGSQIGAYAFGAKHVVLVAGTQKICPSLSDAISRVRGYSTDKHDEWLAEKGIGPTPIGKLLILEQESQIGRITVLSVKDDLGW</sequence>
<dbReference type="PANTHER" id="PTHR36179">
    <property type="entry name" value="LUD_DOM DOMAIN-CONTAINING PROTEIN"/>
    <property type="match status" value="1"/>
</dbReference>
<protein>
    <recommendedName>
        <fullName evidence="1">LUD domain-containing protein</fullName>
    </recommendedName>
</protein>
<dbReference type="Pfam" id="PF02589">
    <property type="entry name" value="LUD_dom"/>
    <property type="match status" value="1"/>
</dbReference>
<dbReference type="PANTHER" id="PTHR36179:SF2">
    <property type="entry name" value="LUD DOMAIN-CONTAINING PROTEIN"/>
    <property type="match status" value="1"/>
</dbReference>
<evidence type="ECO:0000259" key="1">
    <source>
        <dbReference type="Pfam" id="PF02589"/>
    </source>
</evidence>
<accession>A0A382AZ33</accession>
<dbReference type="Gene3D" id="3.40.50.10420">
    <property type="entry name" value="NagB/RpiA/CoA transferase-like"/>
    <property type="match status" value="1"/>
</dbReference>
<feature type="domain" description="LUD" evidence="1">
    <location>
        <begin position="28"/>
        <end position="170"/>
    </location>
</feature>
<dbReference type="AlphaFoldDB" id="A0A382AZ33"/>
<name>A0A382AZ33_9ZZZZ</name>
<reference evidence="2" key="1">
    <citation type="submission" date="2018-05" db="EMBL/GenBank/DDBJ databases">
        <authorList>
            <person name="Lanie J.A."/>
            <person name="Ng W.-L."/>
            <person name="Kazmierczak K.M."/>
            <person name="Andrzejewski T.M."/>
            <person name="Davidsen T.M."/>
            <person name="Wayne K.J."/>
            <person name="Tettelin H."/>
            <person name="Glass J.I."/>
            <person name="Rusch D."/>
            <person name="Podicherti R."/>
            <person name="Tsui H.-C.T."/>
            <person name="Winkler M.E."/>
        </authorList>
    </citation>
    <scope>NUCLEOTIDE SEQUENCE</scope>
</reference>